<protein>
    <recommendedName>
        <fullName evidence="2">Programmed cell death protein 2 C-terminal domain-containing protein</fullName>
    </recommendedName>
</protein>
<feature type="compositionally biased region" description="Polar residues" evidence="1">
    <location>
        <begin position="117"/>
        <end position="137"/>
    </location>
</feature>
<comment type="caution">
    <text evidence="3">The sequence shown here is derived from an EMBL/GenBank/DDBJ whole genome shotgun (WGS) entry which is preliminary data.</text>
</comment>
<evidence type="ECO:0000313" key="3">
    <source>
        <dbReference type="EMBL" id="OQO01556.1"/>
    </source>
</evidence>
<feature type="region of interest" description="Disordered" evidence="1">
    <location>
        <begin position="1"/>
        <end position="23"/>
    </location>
</feature>
<dbReference type="GO" id="GO:0030490">
    <property type="term" value="P:maturation of SSU-rRNA"/>
    <property type="evidence" value="ECO:0007669"/>
    <property type="project" value="TreeGrafter"/>
</dbReference>
<dbReference type="STRING" id="1507870.A0A1V8SQW5"/>
<keyword evidence="4" id="KW-1185">Reference proteome</keyword>
<dbReference type="Pfam" id="PF04194">
    <property type="entry name" value="PDCD2_C"/>
    <property type="match status" value="1"/>
</dbReference>
<evidence type="ECO:0000259" key="2">
    <source>
        <dbReference type="Pfam" id="PF04194"/>
    </source>
</evidence>
<dbReference type="EMBL" id="NAJO01000030">
    <property type="protein sequence ID" value="OQO01556.1"/>
    <property type="molecule type" value="Genomic_DNA"/>
</dbReference>
<dbReference type="InterPro" id="IPR007320">
    <property type="entry name" value="PDCD2_C"/>
</dbReference>
<dbReference type="OrthoDB" id="443682at2759"/>
<feature type="region of interest" description="Disordered" evidence="1">
    <location>
        <begin position="116"/>
        <end position="142"/>
    </location>
</feature>
<accession>A0A1V8SQW5</accession>
<dbReference type="AlphaFoldDB" id="A0A1V8SQW5"/>
<dbReference type="PANTHER" id="PTHR47524:SF1">
    <property type="entry name" value="20S RRNA ACCUMULATION PROTEIN 4"/>
    <property type="match status" value="1"/>
</dbReference>
<feature type="domain" description="Programmed cell death protein 2 C-terminal" evidence="2">
    <location>
        <begin position="300"/>
        <end position="410"/>
    </location>
</feature>
<feature type="compositionally biased region" description="Pro residues" evidence="1">
    <location>
        <begin position="224"/>
        <end position="244"/>
    </location>
</feature>
<gene>
    <name evidence="3" type="ORF">B0A48_12592</name>
</gene>
<dbReference type="InParanoid" id="A0A1V8SQW5"/>
<feature type="compositionally biased region" description="Low complexity" evidence="1">
    <location>
        <begin position="186"/>
        <end position="208"/>
    </location>
</feature>
<organism evidence="3 4">
    <name type="scientific">Cryoendolithus antarcticus</name>
    <dbReference type="NCBI Taxonomy" id="1507870"/>
    <lineage>
        <taxon>Eukaryota</taxon>
        <taxon>Fungi</taxon>
        <taxon>Dikarya</taxon>
        <taxon>Ascomycota</taxon>
        <taxon>Pezizomycotina</taxon>
        <taxon>Dothideomycetes</taxon>
        <taxon>Dothideomycetidae</taxon>
        <taxon>Cladosporiales</taxon>
        <taxon>Cladosporiaceae</taxon>
        <taxon>Cryoendolithus</taxon>
    </lineage>
</organism>
<reference evidence="4" key="1">
    <citation type="submission" date="2017-03" db="EMBL/GenBank/DDBJ databases">
        <title>Genomes of endolithic fungi from Antarctica.</title>
        <authorList>
            <person name="Coleine C."/>
            <person name="Masonjones S."/>
            <person name="Stajich J.E."/>
        </authorList>
    </citation>
    <scope>NUCLEOTIDE SEQUENCE [LARGE SCALE GENOMIC DNA]</scope>
    <source>
        <strain evidence="4">CCFEE 5527</strain>
    </source>
</reference>
<dbReference type="FunCoup" id="A0A1V8SQW5">
    <property type="interactions" value="615"/>
</dbReference>
<feature type="region of interest" description="Disordered" evidence="1">
    <location>
        <begin position="158"/>
        <end position="293"/>
    </location>
</feature>
<dbReference type="PANTHER" id="PTHR47524">
    <property type="entry name" value="20S RRNA ACCUMULATION PROTEIN 4"/>
    <property type="match status" value="1"/>
</dbReference>
<name>A0A1V8SQW5_9PEZI</name>
<dbReference type="Proteomes" id="UP000192596">
    <property type="component" value="Unassembled WGS sequence"/>
</dbReference>
<evidence type="ECO:0000313" key="4">
    <source>
        <dbReference type="Proteomes" id="UP000192596"/>
    </source>
</evidence>
<sequence>MPPNANDYDSDSDDDETYDDYETEVTLGYASTEPTGDEFSQLGGHPVILTCFPNSLPCDFAKCKVCSKPMSLLLQLDAELPAEFPGHERKVYLFTCRQKACRRREGSVRGVRWTKVTPVTATKPSDRTQTTTDSEAISSKPKADLGASLFGAKPAGSTGSVNPFAPSGPASNGSGNPFAPRPVPKSTPLSVPAPTASTPSSEPTDPAADLPATFASKARIAAGPSPPPTPTTPWPPESDFPSPYPSSHIAAEKEYITPPPKPLDPSALPPGVRLLDAEPEGDGSSGSSKADASAFESVADKTFQKFSDRLAENPEQVLRYHFRGQPLLYSKTDALGKTWPAAMKRCGKCGGERVFELQLVPGAIVELEREEEGFEGMDWGTVVLGVCGRDCAEGAAGDGVWREEWVGAQWEVLGK</sequence>
<evidence type="ECO:0000256" key="1">
    <source>
        <dbReference type="SAM" id="MobiDB-lite"/>
    </source>
</evidence>
<feature type="compositionally biased region" description="Acidic residues" evidence="1">
    <location>
        <begin position="8"/>
        <end position="23"/>
    </location>
</feature>
<dbReference type="GO" id="GO:0005737">
    <property type="term" value="C:cytoplasm"/>
    <property type="evidence" value="ECO:0007669"/>
    <property type="project" value="InterPro"/>
</dbReference>
<proteinExistence type="predicted"/>